<dbReference type="GO" id="GO:0005634">
    <property type="term" value="C:nucleus"/>
    <property type="evidence" value="ECO:0007669"/>
    <property type="project" value="UniProtKB-SubCell"/>
</dbReference>
<dbReference type="PANTHER" id="PTHR46481:SF10">
    <property type="entry name" value="ZINC FINGER BED DOMAIN-CONTAINING PROTEIN 39"/>
    <property type="match status" value="1"/>
</dbReference>
<dbReference type="Pfam" id="PF05699">
    <property type="entry name" value="Dimer_Tnp_hAT"/>
    <property type="match status" value="1"/>
</dbReference>
<sequence length="421" mass="46283">MDIDPTESTECAGPNTTASTLLADEGNGEEDSDEVDSAKVAHDEAAVKTISGDALRLAAEDGITMTESERSEALGLFSKASLARKVHDSPTLQEKFELCMNTSYLNRGNGDDDQKMRLDRRVPTRWNSDFACLKAHVKFQDSIRLLTAGRHGDLEAYALTPCQFVDKEKLAEELTEVLVIFQEITDLFSRAEVPLVHEVVPMLEDLEHQLDGVYRDVSVPNVIRIAARAALLMVGKYYALLDDNEVYCIAMERASDKQTKGKQCSKWALPPVDIGSSSKLNPDSMDAYLSTPLVPHEEIEAGGGYLQYWERQRTVRPRLAQMALDFLSVPASSVDAERAFSGGHLQMGHLQHGMSSQTFKGQVALGSWIGTPLMPDLDLATTIISSKMKPKRCTDKGKGKENADVLPTTVINVDSDSDVDM</sequence>
<dbReference type="PANTHER" id="PTHR46481">
    <property type="entry name" value="ZINC FINGER BED DOMAIN-CONTAINING PROTEIN 4"/>
    <property type="match status" value="1"/>
</dbReference>
<evidence type="ECO:0000256" key="6">
    <source>
        <dbReference type="SAM" id="MobiDB-lite"/>
    </source>
</evidence>
<evidence type="ECO:0000313" key="9">
    <source>
        <dbReference type="Proteomes" id="UP000298061"/>
    </source>
</evidence>
<feature type="compositionally biased region" description="Acidic residues" evidence="6">
    <location>
        <begin position="26"/>
        <end position="35"/>
    </location>
</feature>
<dbReference type="InterPro" id="IPR008906">
    <property type="entry name" value="HATC_C_dom"/>
</dbReference>
<reference evidence="8 9" key="1">
    <citation type="submission" date="2019-02" db="EMBL/GenBank/DDBJ databases">
        <title>Genome sequencing of the rare red list fungi Hericium alpestre (H. flagellum).</title>
        <authorList>
            <person name="Buettner E."/>
            <person name="Kellner H."/>
        </authorList>
    </citation>
    <scope>NUCLEOTIDE SEQUENCE [LARGE SCALE GENOMIC DNA]</scope>
    <source>
        <strain evidence="8 9">DSM 108284</strain>
    </source>
</reference>
<evidence type="ECO:0000256" key="1">
    <source>
        <dbReference type="ARBA" id="ARBA00004123"/>
    </source>
</evidence>
<organism evidence="8 9">
    <name type="scientific">Hericium alpestre</name>
    <dbReference type="NCBI Taxonomy" id="135208"/>
    <lineage>
        <taxon>Eukaryota</taxon>
        <taxon>Fungi</taxon>
        <taxon>Dikarya</taxon>
        <taxon>Basidiomycota</taxon>
        <taxon>Agaricomycotina</taxon>
        <taxon>Agaricomycetes</taxon>
        <taxon>Russulales</taxon>
        <taxon>Hericiaceae</taxon>
        <taxon>Hericium</taxon>
    </lineage>
</organism>
<feature type="domain" description="HAT C-terminal dimerisation" evidence="7">
    <location>
        <begin position="286"/>
        <end position="347"/>
    </location>
</feature>
<evidence type="ECO:0000256" key="2">
    <source>
        <dbReference type="ARBA" id="ARBA00022723"/>
    </source>
</evidence>
<feature type="compositionally biased region" description="Polar residues" evidence="6">
    <location>
        <begin position="8"/>
        <end position="20"/>
    </location>
</feature>
<keyword evidence="5" id="KW-0539">Nucleus</keyword>
<dbReference type="InterPro" id="IPR012337">
    <property type="entry name" value="RNaseH-like_sf"/>
</dbReference>
<protein>
    <recommendedName>
        <fullName evidence="7">HAT C-terminal dimerisation domain-containing protein</fullName>
    </recommendedName>
</protein>
<dbReference type="AlphaFoldDB" id="A0A4Y9ZRT8"/>
<accession>A0A4Y9ZRT8</accession>
<comment type="caution">
    <text evidence="8">The sequence shown here is derived from an EMBL/GenBank/DDBJ whole genome shotgun (WGS) entry which is preliminary data.</text>
</comment>
<keyword evidence="4" id="KW-0862">Zinc</keyword>
<proteinExistence type="predicted"/>
<keyword evidence="2" id="KW-0479">Metal-binding</keyword>
<gene>
    <name evidence="8" type="ORF">EWM64_g6511</name>
</gene>
<dbReference type="InterPro" id="IPR052035">
    <property type="entry name" value="ZnF_BED_domain_contain"/>
</dbReference>
<name>A0A4Y9ZRT8_9AGAM</name>
<evidence type="ECO:0000256" key="5">
    <source>
        <dbReference type="ARBA" id="ARBA00023242"/>
    </source>
</evidence>
<keyword evidence="9" id="KW-1185">Reference proteome</keyword>
<evidence type="ECO:0000313" key="8">
    <source>
        <dbReference type="EMBL" id="TFY77502.1"/>
    </source>
</evidence>
<dbReference type="OrthoDB" id="3268424at2759"/>
<evidence type="ECO:0000256" key="4">
    <source>
        <dbReference type="ARBA" id="ARBA00022833"/>
    </source>
</evidence>
<keyword evidence="3" id="KW-0863">Zinc-finger</keyword>
<feature type="region of interest" description="Disordered" evidence="6">
    <location>
        <begin position="1"/>
        <end position="39"/>
    </location>
</feature>
<dbReference type="GO" id="GO:0008270">
    <property type="term" value="F:zinc ion binding"/>
    <property type="evidence" value="ECO:0007669"/>
    <property type="project" value="UniProtKB-KW"/>
</dbReference>
<dbReference type="Proteomes" id="UP000298061">
    <property type="component" value="Unassembled WGS sequence"/>
</dbReference>
<evidence type="ECO:0000259" key="7">
    <source>
        <dbReference type="Pfam" id="PF05699"/>
    </source>
</evidence>
<evidence type="ECO:0000256" key="3">
    <source>
        <dbReference type="ARBA" id="ARBA00022771"/>
    </source>
</evidence>
<dbReference type="EMBL" id="SFCI01000897">
    <property type="protein sequence ID" value="TFY77502.1"/>
    <property type="molecule type" value="Genomic_DNA"/>
</dbReference>
<dbReference type="GO" id="GO:0046983">
    <property type="term" value="F:protein dimerization activity"/>
    <property type="evidence" value="ECO:0007669"/>
    <property type="project" value="InterPro"/>
</dbReference>
<comment type="subcellular location">
    <subcellularLocation>
        <location evidence="1">Nucleus</location>
    </subcellularLocation>
</comment>
<dbReference type="SUPFAM" id="SSF53098">
    <property type="entry name" value="Ribonuclease H-like"/>
    <property type="match status" value="1"/>
</dbReference>